<dbReference type="InterPro" id="IPR036465">
    <property type="entry name" value="vWFA_dom_sf"/>
</dbReference>
<dbReference type="RefSeq" id="WP_087642027.1">
    <property type="nucleotide sequence ID" value="NZ_CP147246.1"/>
</dbReference>
<dbReference type="PROSITE" id="PS50234">
    <property type="entry name" value="VWFA"/>
    <property type="match status" value="1"/>
</dbReference>
<dbReference type="EMBL" id="NIBQ01000003">
    <property type="protein sequence ID" value="OUZ30715.1"/>
    <property type="molecule type" value="Genomic_DNA"/>
</dbReference>
<dbReference type="Proteomes" id="UP000196151">
    <property type="component" value="Chromosome"/>
</dbReference>
<proteinExistence type="predicted"/>
<evidence type="ECO:0000259" key="7">
    <source>
        <dbReference type="PROSITE" id="PS50234"/>
    </source>
</evidence>
<keyword evidence="10" id="KW-1185">Reference proteome</keyword>
<dbReference type="InterPro" id="IPR019931">
    <property type="entry name" value="LPXTG_anchor"/>
</dbReference>
<dbReference type="Pfam" id="PF21426">
    <property type="entry name" value="GBS104-like_Ig"/>
    <property type="match status" value="1"/>
</dbReference>
<feature type="compositionally biased region" description="Polar residues" evidence="5">
    <location>
        <begin position="844"/>
        <end position="863"/>
    </location>
</feature>
<evidence type="ECO:0000256" key="2">
    <source>
        <dbReference type="ARBA" id="ARBA00022525"/>
    </source>
</evidence>
<organism evidence="8">
    <name type="scientific">Candidatus Enterococcus dunnyi</name>
    <dbReference type="NCBI Taxonomy" id="1834192"/>
    <lineage>
        <taxon>Bacteria</taxon>
        <taxon>Bacillati</taxon>
        <taxon>Bacillota</taxon>
        <taxon>Bacilli</taxon>
        <taxon>Lactobacillales</taxon>
        <taxon>Enterococcaceae</taxon>
        <taxon>Enterococcus</taxon>
    </lineage>
</organism>
<evidence type="ECO:0000256" key="5">
    <source>
        <dbReference type="SAM" id="MobiDB-lite"/>
    </source>
</evidence>
<evidence type="ECO:0000313" key="9">
    <source>
        <dbReference type="EMBL" id="WYJ94804.1"/>
    </source>
</evidence>
<evidence type="ECO:0000256" key="6">
    <source>
        <dbReference type="SAM" id="Phobius"/>
    </source>
</evidence>
<dbReference type="Pfam" id="PF00092">
    <property type="entry name" value="VWA"/>
    <property type="match status" value="1"/>
</dbReference>
<dbReference type="OrthoDB" id="2056845at2"/>
<protein>
    <recommendedName>
        <fullName evidence="7">VWFA domain-containing protein</fullName>
    </recommendedName>
</protein>
<dbReference type="InterPro" id="IPR002035">
    <property type="entry name" value="VWF_A"/>
</dbReference>
<gene>
    <name evidence="9" type="ORF">A5889_002317</name>
    <name evidence="8" type="ORF">A5889_003003</name>
</gene>
<dbReference type="Gene3D" id="2.60.40.2110">
    <property type="match status" value="1"/>
</dbReference>
<evidence type="ECO:0000256" key="1">
    <source>
        <dbReference type="ARBA" id="ARBA00022512"/>
    </source>
</evidence>
<feature type="region of interest" description="Disordered" evidence="5">
    <location>
        <begin position="844"/>
        <end position="865"/>
    </location>
</feature>
<evidence type="ECO:0000256" key="3">
    <source>
        <dbReference type="ARBA" id="ARBA00022729"/>
    </source>
</evidence>
<keyword evidence="4" id="KW-0572">Peptidoglycan-anchor</keyword>
<dbReference type="Gene3D" id="2.60.40.10">
    <property type="entry name" value="Immunoglobulins"/>
    <property type="match status" value="1"/>
</dbReference>
<keyword evidence="6" id="KW-0812">Transmembrane</keyword>
<sequence>MKKTQLRSATIFSMFLLMIMQLILPIQGIAQEIDNQETKIELNDVQIDPDNETNQVSAHIYLAKQVGDVSDQVISFSNDLVFPDNEAIPLTDKQNQMIGSAVLKSNVLQLTIASTYQGEFQLTVNAPAENILPDTYLSISSPDFSKKVLLPTTTALENEQLPVEPQADLPLPYALFPQPETIDFSYNTDASGNYLTNNDQGHSGTNTLNYAYGQTSEAVFDDENYVNYNNEAYVKKTVKEVAGKQGLFDVTLDVKGNEYPNPIDLVLAIDYSSTMKGQKLENTIDGVEEFLEQIDHALVADKVHVGIVAYNRDAYVQPLTNNTEELIDFLEDTSKSHSGTFIQKGLIAAKDLLDNSTTPNVQKKIIVHIGDGSSNRAYFPAENATEYTNDGQITPYNGFKAETYYRDFATDSPLYYTSNTSTVEADPDNATLTSAKEIANLTLGTAVDLKLNNYDLYSIGVAPSERGEYIDKNIASSEAKYVPIDEDLAELGDALGTVATKVDRTIMNGTIQDPMGEQIILQKSGPEFSSADYSLKSYRKVSTGVWVDAPNLLDKVAVSENNGQLTLSGLYLGTDERLTFAYQIRIDTESSAFIPEHWYLANGRTTLDPISTNNLLDFPIPSVKAPGTKVLIEKNWLDNNDSLGLRPNAISFVLKRTTVTGNAWQESQPILLSPSKQDVDQWQTELDSIIPKNETSAVALAAFNNRGEDFNYSATEVAVDPNYTGTSEIKDGKIVLTNTLNNTMDLTFKKVDEQDQPLEGVRFKLLDNQGQQIGDIQTSDENGQVSFTQLREGNYQLVEIEPLAGYQPIEPIQLTIEPNSHGELIVTSPENWIYKVVNKKITDTTSSSENKPTTENKPTSTGQIPKAGEHVQSWLLIIGVILISITGILYYKNKRRQL</sequence>
<dbReference type="NCBIfam" id="TIGR01167">
    <property type="entry name" value="LPXTG_anchor"/>
    <property type="match status" value="1"/>
</dbReference>
<evidence type="ECO:0000256" key="4">
    <source>
        <dbReference type="ARBA" id="ARBA00023088"/>
    </source>
</evidence>
<dbReference type="SUPFAM" id="SSF49478">
    <property type="entry name" value="Cna protein B-type domain"/>
    <property type="match status" value="2"/>
</dbReference>
<dbReference type="InterPro" id="IPR008454">
    <property type="entry name" value="Collagen-bd_Cna-like_B-typ_dom"/>
</dbReference>
<reference evidence="9" key="3">
    <citation type="submission" date="2024-03" db="EMBL/GenBank/DDBJ databases">
        <title>The Genome Sequence of Enterococcus sp. DIV0238c.</title>
        <authorList>
            <consortium name="The Broad Institute Genomics Platform"/>
            <consortium name="The Broad Institute Microbial Omics Core"/>
            <consortium name="The Broad Institute Genomic Center for Infectious Diseases"/>
            <person name="Earl A."/>
            <person name="Manson A."/>
            <person name="Gilmore M."/>
            <person name="Schwartman J."/>
            <person name="Shea T."/>
            <person name="Abouelleil A."/>
            <person name="Cao P."/>
            <person name="Chapman S."/>
            <person name="Cusick C."/>
            <person name="Young S."/>
            <person name="Neafsey D."/>
            <person name="Nusbaum C."/>
            <person name="Birren B."/>
        </authorList>
    </citation>
    <scope>NUCLEOTIDE SEQUENCE</scope>
    <source>
        <strain evidence="9">9D6_DIV0238</strain>
    </source>
</reference>
<keyword evidence="2" id="KW-0964">Secreted</keyword>
<feature type="domain" description="VWFA" evidence="7">
    <location>
        <begin position="264"/>
        <end position="498"/>
    </location>
</feature>
<name>A0A200J2F4_9ENTE</name>
<reference evidence="9" key="2">
    <citation type="submission" date="2017-05" db="EMBL/GenBank/DDBJ databases">
        <authorList>
            <consortium name="The Broad Institute Genomics Platform"/>
            <consortium name="The Broad Institute Genomic Center for Infectious Diseases"/>
            <person name="Earl A."/>
            <person name="Manson A."/>
            <person name="Schwartman J."/>
            <person name="Gilmore M."/>
            <person name="Abouelleil A."/>
            <person name="Cao P."/>
            <person name="Chapman S."/>
            <person name="Cusick C."/>
            <person name="Shea T."/>
            <person name="Young S."/>
            <person name="Neafsey D."/>
            <person name="Nusbaum C."/>
            <person name="Birren B."/>
        </authorList>
    </citation>
    <scope>NUCLEOTIDE SEQUENCE</scope>
    <source>
        <strain evidence="9">9D6_DIV0238</strain>
    </source>
</reference>
<dbReference type="InterPro" id="IPR013783">
    <property type="entry name" value="Ig-like_fold"/>
</dbReference>
<evidence type="ECO:0000313" key="10">
    <source>
        <dbReference type="Proteomes" id="UP000196151"/>
    </source>
</evidence>
<keyword evidence="3" id="KW-0732">Signal</keyword>
<dbReference type="Pfam" id="PF00746">
    <property type="entry name" value="Gram_pos_anchor"/>
    <property type="match status" value="1"/>
</dbReference>
<dbReference type="EMBL" id="CP147246">
    <property type="protein sequence ID" value="WYJ94804.1"/>
    <property type="molecule type" value="Genomic_DNA"/>
</dbReference>
<dbReference type="CDD" id="cd00198">
    <property type="entry name" value="vWFA"/>
    <property type="match status" value="1"/>
</dbReference>
<keyword evidence="6" id="KW-0472">Membrane</keyword>
<dbReference type="Gene3D" id="3.40.50.410">
    <property type="entry name" value="von Willebrand factor, type A domain"/>
    <property type="match status" value="1"/>
</dbReference>
<keyword evidence="6" id="KW-1133">Transmembrane helix</keyword>
<dbReference type="Gene3D" id="2.60.40.1140">
    <property type="entry name" value="Collagen-binding surface protein Cna, B-type domain"/>
    <property type="match status" value="1"/>
</dbReference>
<dbReference type="InterPro" id="IPR041033">
    <property type="entry name" value="SpaA_PFL_dom_1"/>
</dbReference>
<dbReference type="InterPro" id="IPR049319">
    <property type="entry name" value="GBS104-like_Ig"/>
</dbReference>
<dbReference type="Pfam" id="PF17802">
    <property type="entry name" value="SpaA"/>
    <property type="match status" value="1"/>
</dbReference>
<feature type="transmembrane region" description="Helical" evidence="6">
    <location>
        <begin position="873"/>
        <end position="891"/>
    </location>
</feature>
<dbReference type="SUPFAM" id="SSF53300">
    <property type="entry name" value="vWA-like"/>
    <property type="match status" value="1"/>
</dbReference>
<dbReference type="Pfam" id="PF05738">
    <property type="entry name" value="Cna_B"/>
    <property type="match status" value="1"/>
</dbReference>
<dbReference type="SMART" id="SM00327">
    <property type="entry name" value="VWA"/>
    <property type="match status" value="1"/>
</dbReference>
<keyword evidence="1" id="KW-0134">Cell wall</keyword>
<evidence type="ECO:0000313" key="8">
    <source>
        <dbReference type="EMBL" id="OUZ30715.1"/>
    </source>
</evidence>
<accession>A0A200J2F4</accession>
<dbReference type="AlphaFoldDB" id="A0A200J2F4"/>
<reference evidence="8" key="1">
    <citation type="submission" date="2017-05" db="EMBL/GenBank/DDBJ databases">
        <title>The Genome Sequence of Enterococcus sp. 9D6_DIV0238.</title>
        <authorList>
            <consortium name="The Broad Institute Genomics Platform"/>
            <consortium name="The Broad Institute Genomic Center for Infectious Diseases"/>
            <person name="Earl A."/>
            <person name="Manson A."/>
            <person name="Schwartman J."/>
            <person name="Gilmore M."/>
            <person name="Abouelleil A."/>
            <person name="Cao P."/>
            <person name="Chapman S."/>
            <person name="Cusick C."/>
            <person name="Shea T."/>
            <person name="Young S."/>
            <person name="Neafsey D."/>
            <person name="Nusbaum C."/>
            <person name="Birren B."/>
        </authorList>
    </citation>
    <scope>NUCLEOTIDE SEQUENCE [LARGE SCALE GENOMIC DNA]</scope>
    <source>
        <strain evidence="8">9D6_DIV0238</strain>
    </source>
</reference>